<gene>
    <name evidence="5" type="ORF">DC363_06705</name>
</gene>
<name>A0A2T7FY52_9RHOB</name>
<reference evidence="5 6" key="1">
    <citation type="submission" date="2018-04" db="EMBL/GenBank/DDBJ databases">
        <title>Pelagivirga bohaiensis gen. nov., sp. nov., a bacterium isolated from the Bohai Sea.</title>
        <authorList>
            <person name="Ji X."/>
        </authorList>
    </citation>
    <scope>NUCLEOTIDE SEQUENCE [LARGE SCALE GENOMIC DNA]</scope>
    <source>
        <strain evidence="5 6">BH-SD16</strain>
    </source>
</reference>
<protein>
    <recommendedName>
        <fullName evidence="4">phosphoglycolate phosphatase</fullName>
        <ecNumber evidence="4">3.1.3.18</ecNumber>
    </recommendedName>
</protein>
<dbReference type="Gene3D" id="1.10.150.240">
    <property type="entry name" value="Putative phosphatase, domain 2"/>
    <property type="match status" value="1"/>
</dbReference>
<dbReference type="SFLD" id="SFLDS00003">
    <property type="entry name" value="Haloacid_Dehalogenase"/>
    <property type="match status" value="1"/>
</dbReference>
<comment type="caution">
    <text evidence="5">The sequence shown here is derived from an EMBL/GenBank/DDBJ whole genome shotgun (WGS) entry which is preliminary data.</text>
</comment>
<dbReference type="InterPro" id="IPR036412">
    <property type="entry name" value="HAD-like_sf"/>
</dbReference>
<dbReference type="InterPro" id="IPR023198">
    <property type="entry name" value="PGP-like_dom2"/>
</dbReference>
<dbReference type="RefSeq" id="WP_108640636.1">
    <property type="nucleotide sequence ID" value="NZ_QCYG01000004.1"/>
</dbReference>
<evidence type="ECO:0000256" key="2">
    <source>
        <dbReference type="ARBA" id="ARBA00004818"/>
    </source>
</evidence>
<evidence type="ECO:0000256" key="3">
    <source>
        <dbReference type="ARBA" id="ARBA00006171"/>
    </source>
</evidence>
<dbReference type="Gene3D" id="3.40.50.1000">
    <property type="entry name" value="HAD superfamily/HAD-like"/>
    <property type="match status" value="1"/>
</dbReference>
<dbReference type="AlphaFoldDB" id="A0A2T7FY52"/>
<dbReference type="PANTHER" id="PTHR43434:SF1">
    <property type="entry name" value="PHOSPHOGLYCOLATE PHOSPHATASE"/>
    <property type="match status" value="1"/>
</dbReference>
<dbReference type="EMBL" id="QCYG01000004">
    <property type="protein sequence ID" value="PVA07100.1"/>
    <property type="molecule type" value="Genomic_DNA"/>
</dbReference>
<evidence type="ECO:0000256" key="4">
    <source>
        <dbReference type="ARBA" id="ARBA00013078"/>
    </source>
</evidence>
<evidence type="ECO:0000313" key="6">
    <source>
        <dbReference type="Proteomes" id="UP000244817"/>
    </source>
</evidence>
<dbReference type="OrthoDB" id="9793014at2"/>
<dbReference type="NCBIfam" id="TIGR01549">
    <property type="entry name" value="HAD-SF-IA-v1"/>
    <property type="match status" value="1"/>
</dbReference>
<dbReference type="InterPro" id="IPR050155">
    <property type="entry name" value="HAD-like_hydrolase_sf"/>
</dbReference>
<dbReference type="InterPro" id="IPR006439">
    <property type="entry name" value="HAD-SF_hydro_IA"/>
</dbReference>
<dbReference type="Proteomes" id="UP000244817">
    <property type="component" value="Unassembled WGS sequence"/>
</dbReference>
<comment type="pathway">
    <text evidence="2">Organic acid metabolism; glycolate biosynthesis; glycolate from 2-phosphoglycolate: step 1/1.</text>
</comment>
<dbReference type="PRINTS" id="PR00413">
    <property type="entry name" value="HADHALOGNASE"/>
</dbReference>
<dbReference type="PANTHER" id="PTHR43434">
    <property type="entry name" value="PHOSPHOGLYCOLATE PHOSPHATASE"/>
    <property type="match status" value="1"/>
</dbReference>
<dbReference type="EC" id="3.1.3.18" evidence="4"/>
<dbReference type="GO" id="GO:0008967">
    <property type="term" value="F:phosphoglycolate phosphatase activity"/>
    <property type="evidence" value="ECO:0007669"/>
    <property type="project" value="UniProtKB-EC"/>
</dbReference>
<dbReference type="Pfam" id="PF00702">
    <property type="entry name" value="Hydrolase"/>
    <property type="match status" value="1"/>
</dbReference>
<dbReference type="SUPFAM" id="SSF56784">
    <property type="entry name" value="HAD-like"/>
    <property type="match status" value="1"/>
</dbReference>
<comment type="similarity">
    <text evidence="3">Belongs to the HAD-like hydrolase superfamily. CbbY/CbbZ/Gph/YieH family.</text>
</comment>
<evidence type="ECO:0000313" key="5">
    <source>
        <dbReference type="EMBL" id="PVA07100.1"/>
    </source>
</evidence>
<organism evidence="5 6">
    <name type="scientific">Thalassorhabdomicrobium marinisediminis</name>
    <dbReference type="NCBI Taxonomy" id="2170577"/>
    <lineage>
        <taxon>Bacteria</taxon>
        <taxon>Pseudomonadati</taxon>
        <taxon>Pseudomonadota</taxon>
        <taxon>Alphaproteobacteria</taxon>
        <taxon>Rhodobacterales</taxon>
        <taxon>Paracoccaceae</taxon>
        <taxon>Thalassorhabdomicrobium</taxon>
    </lineage>
</organism>
<dbReference type="SFLD" id="SFLDG01129">
    <property type="entry name" value="C1.5:_HAD__Beta-PGM__Phosphata"/>
    <property type="match status" value="1"/>
</dbReference>
<dbReference type="GO" id="GO:0006281">
    <property type="term" value="P:DNA repair"/>
    <property type="evidence" value="ECO:0007669"/>
    <property type="project" value="TreeGrafter"/>
</dbReference>
<evidence type="ECO:0000256" key="1">
    <source>
        <dbReference type="ARBA" id="ARBA00000830"/>
    </source>
</evidence>
<sequence>MDSSAIRGIVFDKDGTLFDFNATWRAWARDLLHAETEGAPERLQPLADALGYDLAQDRFRKDSLVIAATVSEVVDAALPHLADTDPAPAIARFNAAAARAPQVEATPLIAFLTRLRQAGLKLGVATNDAETPARAHLDAARVSALFDFIAGSDSGFGGKPEVGQLREFCRVTGLRPEHCAMVGDSTHDLHAGRAAGMVTVAVLTGVAERADLAPHADVVLDSIADLPGWLGL</sequence>
<keyword evidence="6" id="KW-1185">Reference proteome</keyword>
<dbReference type="GO" id="GO:0005829">
    <property type="term" value="C:cytosol"/>
    <property type="evidence" value="ECO:0007669"/>
    <property type="project" value="TreeGrafter"/>
</dbReference>
<proteinExistence type="inferred from homology"/>
<dbReference type="InterPro" id="IPR023214">
    <property type="entry name" value="HAD_sf"/>
</dbReference>
<accession>A0A2T7FY52</accession>
<comment type="catalytic activity">
    <reaction evidence="1">
        <text>2-phosphoglycolate + H2O = glycolate + phosphate</text>
        <dbReference type="Rhea" id="RHEA:14369"/>
        <dbReference type="ChEBI" id="CHEBI:15377"/>
        <dbReference type="ChEBI" id="CHEBI:29805"/>
        <dbReference type="ChEBI" id="CHEBI:43474"/>
        <dbReference type="ChEBI" id="CHEBI:58033"/>
        <dbReference type="EC" id="3.1.3.18"/>
    </reaction>
</comment>